<feature type="compositionally biased region" description="Basic residues" evidence="1">
    <location>
        <begin position="25"/>
        <end position="39"/>
    </location>
</feature>
<feature type="compositionally biased region" description="Acidic residues" evidence="1">
    <location>
        <begin position="147"/>
        <end position="160"/>
    </location>
</feature>
<dbReference type="EMBL" id="JBBWUH010000007">
    <property type="protein sequence ID" value="KAK8161862.1"/>
    <property type="molecule type" value="Genomic_DNA"/>
</dbReference>
<feature type="region of interest" description="Disordered" evidence="1">
    <location>
        <begin position="1"/>
        <end position="122"/>
    </location>
</feature>
<evidence type="ECO:0000313" key="2">
    <source>
        <dbReference type="EMBL" id="KAK8161862.1"/>
    </source>
</evidence>
<feature type="compositionally biased region" description="Low complexity" evidence="1">
    <location>
        <begin position="172"/>
        <end position="190"/>
    </location>
</feature>
<proteinExistence type="predicted"/>
<sequence>MHHPPAVSDSESPFPSQTASLKMAPRQKPKAMGTSRRRPRQEEDTTPENEEPDRPPISSLPPRNKRSRILSGLHPSQDIIGGLSQNWDVPSTAPATFSHKTRARTSTSTAKKPKPIYNSKYHPMDVVTRPKLAARSGLVETMAISSGEEDGDDDEDEDFISQESRKNRRMRSSSSYGGKAAGKASGRGRSNPVRRSKRRSVSNPAYLDDVHPMNDVVDLEAVDSGKDNEDETEPPRAKKRKTVDQSKKTSKRPTASRPGETTPETDETLVPGYTPETPTNLTIEETVKRIDAVIRITEELKPARAFLVSQMKRKGRPEIQIHQDSERMQAHVLESRPNFPLPRENDFKKENFVASLPRENSHTSNVEPEETTAIRSVPQPADDFNPEEATAPRNIHVPVEATASSPAQNNNEDVNMEDASYNSPRNTEHLDLDHQDMDDGPIHIEEYVYEVLNGNIDAQDARPTPRQIGNMPGRFTAINSLSDGTMPASSYPRPVDSTAFISPQQLTKELPIRRSPTIRDTHLTFSESLKYDSQKVPYNMPPNHEDGIEDDKSSDNDSDLPEYSDMLKNRRRQRTASL</sequence>
<comment type="caution">
    <text evidence="2">The sequence shown here is derived from an EMBL/GenBank/DDBJ whole genome shotgun (WGS) entry which is preliminary data.</text>
</comment>
<evidence type="ECO:0000256" key="1">
    <source>
        <dbReference type="SAM" id="MobiDB-lite"/>
    </source>
</evidence>
<protein>
    <submittedName>
        <fullName evidence="2">Uncharacterized protein</fullName>
    </submittedName>
</protein>
<evidence type="ECO:0000313" key="3">
    <source>
        <dbReference type="Proteomes" id="UP001456524"/>
    </source>
</evidence>
<feature type="compositionally biased region" description="Polar residues" evidence="1">
    <location>
        <begin position="403"/>
        <end position="413"/>
    </location>
</feature>
<feature type="compositionally biased region" description="Polar residues" evidence="1">
    <location>
        <begin position="9"/>
        <end position="20"/>
    </location>
</feature>
<feature type="compositionally biased region" description="Polar residues" evidence="1">
    <location>
        <begin position="83"/>
        <end position="95"/>
    </location>
</feature>
<feature type="region of interest" description="Disordered" evidence="1">
    <location>
        <begin position="138"/>
        <end position="281"/>
    </location>
</feature>
<feature type="region of interest" description="Disordered" evidence="1">
    <location>
        <begin position="403"/>
        <end position="432"/>
    </location>
</feature>
<keyword evidence="3" id="KW-1185">Reference proteome</keyword>
<feature type="compositionally biased region" description="Basic and acidic residues" evidence="1">
    <location>
        <begin position="543"/>
        <end position="555"/>
    </location>
</feature>
<gene>
    <name evidence="2" type="ORF">IWX90DRAFT_282971</name>
</gene>
<name>A0ABR1XNY5_9PEZI</name>
<organism evidence="2 3">
    <name type="scientific">Phyllosticta citrichinensis</name>
    <dbReference type="NCBI Taxonomy" id="1130410"/>
    <lineage>
        <taxon>Eukaryota</taxon>
        <taxon>Fungi</taxon>
        <taxon>Dikarya</taxon>
        <taxon>Ascomycota</taxon>
        <taxon>Pezizomycotina</taxon>
        <taxon>Dothideomycetes</taxon>
        <taxon>Dothideomycetes incertae sedis</taxon>
        <taxon>Botryosphaeriales</taxon>
        <taxon>Phyllostictaceae</taxon>
        <taxon>Phyllosticta</taxon>
    </lineage>
</organism>
<dbReference type="Proteomes" id="UP001456524">
    <property type="component" value="Unassembled WGS sequence"/>
</dbReference>
<feature type="region of interest" description="Disordered" evidence="1">
    <location>
        <begin position="530"/>
        <end position="578"/>
    </location>
</feature>
<accession>A0ABR1XNY5</accession>
<reference evidence="2 3" key="1">
    <citation type="journal article" date="2022" name="G3 (Bethesda)">
        <title>Enemy or ally: a genomic approach to elucidate the lifestyle of Phyllosticta citrichinaensis.</title>
        <authorList>
            <person name="Buijs V.A."/>
            <person name="Groenewald J.Z."/>
            <person name="Haridas S."/>
            <person name="LaButti K.M."/>
            <person name="Lipzen A."/>
            <person name="Martin F.M."/>
            <person name="Barry K."/>
            <person name="Grigoriev I.V."/>
            <person name="Crous P.W."/>
            <person name="Seidl M.F."/>
        </authorList>
    </citation>
    <scope>NUCLEOTIDE SEQUENCE [LARGE SCALE GENOMIC DNA]</scope>
    <source>
        <strain evidence="2 3">CBS 129764</strain>
    </source>
</reference>
<feature type="compositionally biased region" description="Basic residues" evidence="1">
    <location>
        <begin position="569"/>
        <end position="578"/>
    </location>
</feature>